<dbReference type="EMBL" id="JACHHK010000002">
    <property type="protein sequence ID" value="MBB5182715.1"/>
    <property type="molecule type" value="Genomic_DNA"/>
</dbReference>
<evidence type="ECO:0000313" key="3">
    <source>
        <dbReference type="EMBL" id="MBB5182715.1"/>
    </source>
</evidence>
<organism evidence="3 4">
    <name type="scientific">Catenisphaera adipataccumulans</name>
    <dbReference type="NCBI Taxonomy" id="700500"/>
    <lineage>
        <taxon>Bacteria</taxon>
        <taxon>Bacillati</taxon>
        <taxon>Bacillota</taxon>
        <taxon>Erysipelotrichia</taxon>
        <taxon>Erysipelotrichales</taxon>
        <taxon>Erysipelotrichaceae</taxon>
        <taxon>Catenisphaera</taxon>
    </lineage>
</organism>
<dbReference type="Proteomes" id="UP000539953">
    <property type="component" value="Unassembled WGS sequence"/>
</dbReference>
<name>A0A7W8CW76_9FIRM</name>
<feature type="domain" description="NADP-dependent oxidoreductase" evidence="2">
    <location>
        <begin position="14"/>
        <end position="314"/>
    </location>
</feature>
<comment type="caution">
    <text evidence="3">The sequence shown here is derived from an EMBL/GenBank/DDBJ whole genome shotgun (WGS) entry which is preliminary data.</text>
</comment>
<dbReference type="PANTHER" id="PTHR43625:SF77">
    <property type="entry name" value="ALDO-KETO REDUCTASE"/>
    <property type="match status" value="1"/>
</dbReference>
<dbReference type="SUPFAM" id="SSF51430">
    <property type="entry name" value="NAD(P)-linked oxidoreductase"/>
    <property type="match status" value="1"/>
</dbReference>
<dbReference type="PANTHER" id="PTHR43625">
    <property type="entry name" value="AFLATOXIN B1 ALDEHYDE REDUCTASE"/>
    <property type="match status" value="1"/>
</dbReference>
<dbReference type="GO" id="GO:0016491">
    <property type="term" value="F:oxidoreductase activity"/>
    <property type="evidence" value="ECO:0007669"/>
    <property type="project" value="UniProtKB-KW"/>
</dbReference>
<dbReference type="RefSeq" id="WP_183327607.1">
    <property type="nucleotide sequence ID" value="NZ_JACHHK010000002.1"/>
</dbReference>
<proteinExistence type="predicted"/>
<gene>
    <name evidence="3" type="ORF">HNQ47_000734</name>
</gene>
<dbReference type="InterPro" id="IPR036812">
    <property type="entry name" value="NAD(P)_OxRdtase_dom_sf"/>
</dbReference>
<dbReference type="GO" id="GO:0005737">
    <property type="term" value="C:cytoplasm"/>
    <property type="evidence" value="ECO:0007669"/>
    <property type="project" value="TreeGrafter"/>
</dbReference>
<dbReference type="Pfam" id="PF00248">
    <property type="entry name" value="Aldo_ket_red"/>
    <property type="match status" value="1"/>
</dbReference>
<dbReference type="InterPro" id="IPR050791">
    <property type="entry name" value="Aldo-Keto_reductase"/>
</dbReference>
<accession>A0A7W8CW76</accession>
<dbReference type="InterPro" id="IPR023210">
    <property type="entry name" value="NADP_OxRdtase_dom"/>
</dbReference>
<dbReference type="CDD" id="cd19078">
    <property type="entry name" value="AKR_AKR13C1_2"/>
    <property type="match status" value="1"/>
</dbReference>
<evidence type="ECO:0000259" key="2">
    <source>
        <dbReference type="Pfam" id="PF00248"/>
    </source>
</evidence>
<protein>
    <submittedName>
        <fullName evidence="3">Aryl-alcohol dehydrogenase-like predicted oxidoreductase</fullName>
    </submittedName>
</protein>
<evidence type="ECO:0000256" key="1">
    <source>
        <dbReference type="ARBA" id="ARBA00023002"/>
    </source>
</evidence>
<keyword evidence="4" id="KW-1185">Reference proteome</keyword>
<reference evidence="3 4" key="1">
    <citation type="submission" date="2020-08" db="EMBL/GenBank/DDBJ databases">
        <title>Genomic Encyclopedia of Type Strains, Phase IV (KMG-IV): sequencing the most valuable type-strain genomes for metagenomic binning, comparative biology and taxonomic classification.</title>
        <authorList>
            <person name="Goeker M."/>
        </authorList>
    </citation>
    <scope>NUCLEOTIDE SEQUENCE [LARGE SCALE GENOMIC DNA]</scope>
    <source>
        <strain evidence="3 4">DSM 25799</strain>
    </source>
</reference>
<evidence type="ECO:0000313" key="4">
    <source>
        <dbReference type="Proteomes" id="UP000539953"/>
    </source>
</evidence>
<sequence>MNRTLGKDLVVSPVGLGCMGFSHGYGAPTEEKQAEQRIREAYDLGYRYFDTAEVYGTPDDPHHNEKLVGKALADVRDDVVISDKFGLSFDLDSDQVPYPLIPDARPETIRRSVEGSLQRLGTDHIDLYFQHRIDPNVEPETVAGVMADLIREGKITHWGISEANEEYLRRAHAVCPVTAVQNRYSMMARQYETLFPVLEELQIGFVAFSPMANGFLTGQYGKGQHFDAAVDYRASMPQFKDEAIEQNQALLDLISQFAEAKGATSAQISLAWMLNKKPWIVPIPGSRKPARMKENFHAADIPLTAAEVRRLDDALDHVNMSAVFGGSAVKGR</sequence>
<keyword evidence="1" id="KW-0560">Oxidoreductase</keyword>
<dbReference type="Gene3D" id="3.20.20.100">
    <property type="entry name" value="NADP-dependent oxidoreductase domain"/>
    <property type="match status" value="1"/>
</dbReference>
<dbReference type="AlphaFoldDB" id="A0A7W8CW76"/>